<accession>A0AAP5QIM6</accession>
<reference evidence="2" key="1">
    <citation type="submission" date="2022-08" db="EMBL/GenBank/DDBJ databases">
        <authorList>
            <person name="Kim S.-J."/>
        </authorList>
    </citation>
    <scope>NUCLEOTIDE SEQUENCE</scope>
    <source>
        <strain evidence="2">KJ</strain>
    </source>
</reference>
<feature type="domain" description="DUF746" evidence="1">
    <location>
        <begin position="110"/>
        <end position="165"/>
    </location>
</feature>
<comment type="caution">
    <text evidence="2">The sequence shown here is derived from an EMBL/GenBank/DDBJ whole genome shotgun (WGS) entry which is preliminary data.</text>
</comment>
<name>A0AAP5QIM6_9BURK</name>
<protein>
    <submittedName>
        <fullName evidence="2">DUF746 domain-containing protein</fullName>
    </submittedName>
</protein>
<feature type="domain" description="DUF746" evidence="1">
    <location>
        <begin position="372"/>
        <end position="420"/>
    </location>
</feature>
<evidence type="ECO:0000259" key="1">
    <source>
        <dbReference type="Pfam" id="PF05344"/>
    </source>
</evidence>
<proteinExistence type="predicted"/>
<dbReference type="Pfam" id="PF05344">
    <property type="entry name" value="DUF746"/>
    <property type="match status" value="2"/>
</dbReference>
<dbReference type="RefSeq" id="WP_315697755.1">
    <property type="nucleotide sequence ID" value="NZ_JANSLM010000029.1"/>
</dbReference>
<sequence length="476" mass="53060">MKVQATGSGPVSVLTAVFNADDPLTRGKDRDYGESEIPALTAFVSTLWAELHSVDALPIRPCPHCNGGRGRFHTRANAYHAVPYSRCADCRRLYTRLTGTPIARLRFATKMPEFFRLLSQPLPLEEVSRRLGIDYGAISNWLMRFRQLIALNDPDGHWTPLVRLGLKYRPQGTCTRCGYEGQLNNGGFSVDNRRQVKCPSCGCHWPLNVNSNSSAVAVVVVNDLALNAAERRCRAGLDAPDLPRVEAGSVTTEPRITPAVVPAPPVAPFDAGRFDFGGPLRQNSHLPCRWAEDKELTKFLRRHVDEVLSVSVDPPPCPHCGHDDTRLASASRADSPLPQFQCRACARLYSRATRTPLANMLRKDIAYGILPLLSQHRPLADAAGQLGTTPEVVKAWVRRFREWLLVLDPAGNYEKRVRLGLKAPWPMMDCPHCLKRVEARSHGFKRTRKRTAAEIRRRLFRCTGCSGFFDVSVDVL</sequence>
<dbReference type="AlphaFoldDB" id="A0AAP5QIM6"/>
<evidence type="ECO:0000313" key="2">
    <source>
        <dbReference type="EMBL" id="MDT8843789.1"/>
    </source>
</evidence>
<dbReference type="Proteomes" id="UP001246473">
    <property type="component" value="Unassembled WGS sequence"/>
</dbReference>
<gene>
    <name evidence="2" type="ORF">ParKJ_41045</name>
</gene>
<evidence type="ECO:0000313" key="3">
    <source>
        <dbReference type="Proteomes" id="UP001246473"/>
    </source>
</evidence>
<dbReference type="InterPro" id="IPR008008">
    <property type="entry name" value="DUF746"/>
</dbReference>
<organism evidence="2 3">
    <name type="scientific">Paraburkholderia fungorum</name>
    <dbReference type="NCBI Taxonomy" id="134537"/>
    <lineage>
        <taxon>Bacteria</taxon>
        <taxon>Pseudomonadati</taxon>
        <taxon>Pseudomonadota</taxon>
        <taxon>Betaproteobacteria</taxon>
        <taxon>Burkholderiales</taxon>
        <taxon>Burkholderiaceae</taxon>
        <taxon>Paraburkholderia</taxon>
    </lineage>
</organism>
<dbReference type="EMBL" id="JANSLM010000029">
    <property type="protein sequence ID" value="MDT8843789.1"/>
    <property type="molecule type" value="Genomic_DNA"/>
</dbReference>